<dbReference type="InterPro" id="IPR014001">
    <property type="entry name" value="Helicase_ATP-bd"/>
</dbReference>
<dbReference type="Pfam" id="PF00271">
    <property type="entry name" value="Helicase_C"/>
    <property type="match status" value="1"/>
</dbReference>
<dbReference type="SMART" id="SM00490">
    <property type="entry name" value="HELICc"/>
    <property type="match status" value="1"/>
</dbReference>
<keyword evidence="2 9" id="KW-0547">Nucleotide-binding</keyword>
<dbReference type="InterPro" id="IPR000629">
    <property type="entry name" value="RNA-helicase_DEAD-box_CS"/>
</dbReference>
<feature type="compositionally biased region" description="Polar residues" evidence="10">
    <location>
        <begin position="119"/>
        <end position="128"/>
    </location>
</feature>
<evidence type="ECO:0000256" key="10">
    <source>
        <dbReference type="SAM" id="MobiDB-lite"/>
    </source>
</evidence>
<keyword evidence="5 9" id="KW-0067">ATP-binding</keyword>
<evidence type="ECO:0000256" key="9">
    <source>
        <dbReference type="RuleBase" id="RU000492"/>
    </source>
</evidence>
<dbReference type="PANTHER" id="PTHR47958">
    <property type="entry name" value="ATP-DEPENDENT RNA HELICASE DBP3"/>
    <property type="match status" value="1"/>
</dbReference>
<accession>A0A8B8GFV0</accession>
<dbReference type="GO" id="GO:0005524">
    <property type="term" value="F:ATP binding"/>
    <property type="evidence" value="ECO:0007669"/>
    <property type="project" value="UniProtKB-KW"/>
</dbReference>
<dbReference type="Gene3D" id="3.40.50.300">
    <property type="entry name" value="P-loop containing nucleotide triphosphate hydrolases"/>
    <property type="match status" value="2"/>
</dbReference>
<organism evidence="14 15">
    <name type="scientific">Sipha flava</name>
    <name type="common">yellow sugarcane aphid</name>
    <dbReference type="NCBI Taxonomy" id="143950"/>
    <lineage>
        <taxon>Eukaryota</taxon>
        <taxon>Metazoa</taxon>
        <taxon>Ecdysozoa</taxon>
        <taxon>Arthropoda</taxon>
        <taxon>Hexapoda</taxon>
        <taxon>Insecta</taxon>
        <taxon>Pterygota</taxon>
        <taxon>Neoptera</taxon>
        <taxon>Paraneoptera</taxon>
        <taxon>Hemiptera</taxon>
        <taxon>Sternorrhyncha</taxon>
        <taxon>Aphidomorpha</taxon>
        <taxon>Aphidoidea</taxon>
        <taxon>Aphididae</taxon>
        <taxon>Sipha</taxon>
    </lineage>
</organism>
<comment type="similarity">
    <text evidence="9">Belongs to the DEAD box helicase family.</text>
</comment>
<dbReference type="RefSeq" id="XP_025421838.1">
    <property type="nucleotide sequence ID" value="XM_025566053.1"/>
</dbReference>
<dbReference type="RefSeq" id="XP_025421839.1">
    <property type="nucleotide sequence ID" value="XM_025566054.1"/>
</dbReference>
<dbReference type="EC" id="3.6.4.13" evidence="1"/>
<evidence type="ECO:0000256" key="7">
    <source>
        <dbReference type="ARBA" id="ARBA00047984"/>
    </source>
</evidence>
<gene>
    <name evidence="15 16" type="primary">LOC112691695</name>
</gene>
<dbReference type="InterPro" id="IPR027417">
    <property type="entry name" value="P-loop_NTPase"/>
</dbReference>
<dbReference type="PROSITE" id="PS51195">
    <property type="entry name" value="Q_MOTIF"/>
    <property type="match status" value="1"/>
</dbReference>
<evidence type="ECO:0000313" key="15">
    <source>
        <dbReference type="RefSeq" id="XP_025421838.1"/>
    </source>
</evidence>
<protein>
    <recommendedName>
        <fullName evidence="1">RNA helicase</fullName>
        <ecNumber evidence="1">3.6.4.13</ecNumber>
    </recommendedName>
</protein>
<evidence type="ECO:0000256" key="4">
    <source>
        <dbReference type="ARBA" id="ARBA00022806"/>
    </source>
</evidence>
<evidence type="ECO:0000256" key="6">
    <source>
        <dbReference type="ARBA" id="ARBA00022884"/>
    </source>
</evidence>
<evidence type="ECO:0000256" key="2">
    <source>
        <dbReference type="ARBA" id="ARBA00022741"/>
    </source>
</evidence>
<keyword evidence="3 9" id="KW-0378">Hydrolase</keyword>
<feature type="domain" description="DEAD-box RNA helicase Q" evidence="13">
    <location>
        <begin position="202"/>
        <end position="230"/>
    </location>
</feature>
<evidence type="ECO:0000256" key="1">
    <source>
        <dbReference type="ARBA" id="ARBA00012552"/>
    </source>
</evidence>
<dbReference type="Pfam" id="PF00270">
    <property type="entry name" value="DEAD"/>
    <property type="match status" value="1"/>
</dbReference>
<dbReference type="FunFam" id="3.40.50.300:FF:000008">
    <property type="entry name" value="ATP-dependent RNA helicase RhlB"/>
    <property type="match status" value="1"/>
</dbReference>
<keyword evidence="14" id="KW-1185">Reference proteome</keyword>
<evidence type="ECO:0000259" key="13">
    <source>
        <dbReference type="PROSITE" id="PS51195"/>
    </source>
</evidence>
<keyword evidence="6" id="KW-0694">RNA-binding</keyword>
<dbReference type="CDD" id="cd17967">
    <property type="entry name" value="DEADc_DDX3_DDX4"/>
    <property type="match status" value="1"/>
</dbReference>
<evidence type="ECO:0000259" key="12">
    <source>
        <dbReference type="PROSITE" id="PS51194"/>
    </source>
</evidence>
<dbReference type="AlphaFoldDB" id="A0A8B8GFV0"/>
<reference evidence="15 16" key="1">
    <citation type="submission" date="2025-04" db="UniProtKB">
        <authorList>
            <consortium name="RefSeq"/>
        </authorList>
    </citation>
    <scope>IDENTIFICATION</scope>
    <source>
        <tissue evidence="15 16">Whole body</tissue>
    </source>
</reference>
<dbReference type="GeneID" id="112691695"/>
<dbReference type="SMART" id="SM00487">
    <property type="entry name" value="DEXDc"/>
    <property type="match status" value="1"/>
</dbReference>
<dbReference type="InterPro" id="IPR011545">
    <property type="entry name" value="DEAD/DEAH_box_helicase_dom"/>
</dbReference>
<dbReference type="InterPro" id="IPR044763">
    <property type="entry name" value="Ded1/Dbp1_DEADc"/>
</dbReference>
<feature type="region of interest" description="Disordered" evidence="10">
    <location>
        <begin position="115"/>
        <end position="141"/>
    </location>
</feature>
<proteinExistence type="inferred from homology"/>
<sequence length="602" mass="67586">MADNYNENDIASAQSDHDIASAQSDHDIASAQSDHNIASAQSDHDIASAQSDHDIASAQSDHNLTAVSSWDDYGVTIVTEDMNRKYSDCEDMDISKSNANNSYNNILQDSLGNEIINDDNASSGYQSNNDHRSSRPYKNDVYAKRIGDRLRSAKPKVPPKSTYIPPEFEENFSSTIEAGSNFEKYDKIEVIANGIDVPQKISTFQSSGLREIILNNLKNCNYTTPTPIQKYALPIIMNDRDMIASAQTGSGKTAAYILPILNKLLDEPSKLIVDGKHCEPQVLIMSPTRELAIQICELATRLSRDTGIKCELLYGGTATYYQREKVLRGVHILVATPGRLIDFVNRRLITFFSIRYFILDEADRLLDMGFQGDIEQILCHHTMVFTAERTTLMFSATLPENVQYIAKAFLKPDYISVAVGDIGGACKDVTQTILEVKKFDKRNALLSILKETDDCQGTIVFVEEKRQADFLAAILSEYDYPTTSIHGDRLQPQREIALRDFKQKRMKILVATSVASRGLDITGVKMVVNYDLPKTIEEYVHRIGRTGRLGNIGKAISFYDPEKDYPIAFDLAIILKRADQEVPTFLFKFRSKNYKPIKPNMF</sequence>
<feature type="compositionally biased region" description="Basic and acidic residues" evidence="10">
    <location>
        <begin position="129"/>
        <end position="141"/>
    </location>
</feature>
<dbReference type="PROSITE" id="PS51194">
    <property type="entry name" value="HELICASE_CTER"/>
    <property type="match status" value="1"/>
</dbReference>
<feature type="short sequence motif" description="Q motif" evidence="8">
    <location>
        <begin position="202"/>
        <end position="230"/>
    </location>
</feature>
<dbReference type="GO" id="GO:0003723">
    <property type="term" value="F:RNA binding"/>
    <property type="evidence" value="ECO:0007669"/>
    <property type="project" value="UniProtKB-KW"/>
</dbReference>
<dbReference type="SUPFAM" id="SSF52540">
    <property type="entry name" value="P-loop containing nucleoside triphosphate hydrolases"/>
    <property type="match status" value="2"/>
</dbReference>
<dbReference type="GO" id="GO:0016787">
    <property type="term" value="F:hydrolase activity"/>
    <property type="evidence" value="ECO:0007669"/>
    <property type="project" value="UniProtKB-KW"/>
</dbReference>
<feature type="domain" description="Helicase C-terminal" evidence="12">
    <location>
        <begin position="428"/>
        <end position="590"/>
    </location>
</feature>
<keyword evidence="4 9" id="KW-0347">Helicase</keyword>
<evidence type="ECO:0000313" key="14">
    <source>
        <dbReference type="Proteomes" id="UP000694846"/>
    </source>
</evidence>
<name>A0A8B8GFV0_9HEMI</name>
<evidence type="ECO:0000256" key="8">
    <source>
        <dbReference type="PROSITE-ProRule" id="PRU00552"/>
    </source>
</evidence>
<evidence type="ECO:0000256" key="3">
    <source>
        <dbReference type="ARBA" id="ARBA00022801"/>
    </source>
</evidence>
<evidence type="ECO:0000313" key="16">
    <source>
        <dbReference type="RefSeq" id="XP_025421839.1"/>
    </source>
</evidence>
<dbReference type="OrthoDB" id="196131at2759"/>
<dbReference type="InterPro" id="IPR014014">
    <property type="entry name" value="RNA_helicase_DEAD_Q_motif"/>
</dbReference>
<evidence type="ECO:0000259" key="11">
    <source>
        <dbReference type="PROSITE" id="PS51192"/>
    </source>
</evidence>
<dbReference type="GO" id="GO:0003724">
    <property type="term" value="F:RNA helicase activity"/>
    <property type="evidence" value="ECO:0007669"/>
    <property type="project" value="UniProtKB-EC"/>
</dbReference>
<comment type="catalytic activity">
    <reaction evidence="7">
        <text>ATP + H2O = ADP + phosphate + H(+)</text>
        <dbReference type="Rhea" id="RHEA:13065"/>
        <dbReference type="ChEBI" id="CHEBI:15377"/>
        <dbReference type="ChEBI" id="CHEBI:15378"/>
        <dbReference type="ChEBI" id="CHEBI:30616"/>
        <dbReference type="ChEBI" id="CHEBI:43474"/>
        <dbReference type="ChEBI" id="CHEBI:456216"/>
        <dbReference type="EC" id="3.6.4.13"/>
    </reaction>
</comment>
<dbReference type="Proteomes" id="UP000694846">
    <property type="component" value="Unplaced"/>
</dbReference>
<dbReference type="PROSITE" id="PS51192">
    <property type="entry name" value="HELICASE_ATP_BIND_1"/>
    <property type="match status" value="1"/>
</dbReference>
<evidence type="ECO:0000256" key="5">
    <source>
        <dbReference type="ARBA" id="ARBA00022840"/>
    </source>
</evidence>
<dbReference type="CDD" id="cd18787">
    <property type="entry name" value="SF2_C_DEAD"/>
    <property type="match status" value="1"/>
</dbReference>
<dbReference type="GO" id="GO:0031047">
    <property type="term" value="P:regulatory ncRNA-mediated gene silencing"/>
    <property type="evidence" value="ECO:0007669"/>
    <property type="project" value="UniProtKB-ARBA"/>
</dbReference>
<dbReference type="InterPro" id="IPR001650">
    <property type="entry name" value="Helicase_C-like"/>
</dbReference>
<feature type="domain" description="Helicase ATP-binding" evidence="11">
    <location>
        <begin position="233"/>
        <end position="416"/>
    </location>
</feature>
<dbReference type="PROSITE" id="PS00039">
    <property type="entry name" value="DEAD_ATP_HELICASE"/>
    <property type="match status" value="1"/>
</dbReference>